<reference evidence="1" key="1">
    <citation type="submission" date="2020-10" db="EMBL/GenBank/DDBJ databases">
        <authorList>
            <person name="Kikuchi T."/>
        </authorList>
    </citation>
    <scope>NUCLEOTIDE SEQUENCE</scope>
    <source>
        <strain evidence="1">NKZ352</strain>
    </source>
</reference>
<keyword evidence="2" id="KW-1185">Reference proteome</keyword>
<sequence>MSAFITARNKGLEAKRGLRALAQDPLHSELVKAQLGGVRVEERGEGLSDHAFNLINYTLDYLFAKGRTQHPLHSELVKAQLDGLRAQGQDEGP</sequence>
<name>A0A8S1HSB2_9PELO</name>
<organism evidence="1 2">
    <name type="scientific">Caenorhabditis auriculariae</name>
    <dbReference type="NCBI Taxonomy" id="2777116"/>
    <lineage>
        <taxon>Eukaryota</taxon>
        <taxon>Metazoa</taxon>
        <taxon>Ecdysozoa</taxon>
        <taxon>Nematoda</taxon>
        <taxon>Chromadorea</taxon>
        <taxon>Rhabditida</taxon>
        <taxon>Rhabditina</taxon>
        <taxon>Rhabditomorpha</taxon>
        <taxon>Rhabditoidea</taxon>
        <taxon>Rhabditidae</taxon>
        <taxon>Peloderinae</taxon>
        <taxon>Caenorhabditis</taxon>
    </lineage>
</organism>
<accession>A0A8S1HSB2</accession>
<protein>
    <submittedName>
        <fullName evidence="1">Uncharacterized protein</fullName>
    </submittedName>
</protein>
<proteinExistence type="predicted"/>
<gene>
    <name evidence="1" type="ORF">CAUJ_LOCUS14074</name>
</gene>
<dbReference type="AlphaFoldDB" id="A0A8S1HSB2"/>
<evidence type="ECO:0000313" key="1">
    <source>
        <dbReference type="EMBL" id="CAD6198168.1"/>
    </source>
</evidence>
<dbReference type="EMBL" id="CAJGYM010000117">
    <property type="protein sequence ID" value="CAD6198168.1"/>
    <property type="molecule type" value="Genomic_DNA"/>
</dbReference>
<comment type="caution">
    <text evidence="1">The sequence shown here is derived from an EMBL/GenBank/DDBJ whole genome shotgun (WGS) entry which is preliminary data.</text>
</comment>
<dbReference type="Proteomes" id="UP000835052">
    <property type="component" value="Unassembled WGS sequence"/>
</dbReference>
<evidence type="ECO:0000313" key="2">
    <source>
        <dbReference type="Proteomes" id="UP000835052"/>
    </source>
</evidence>